<dbReference type="SMART" id="SM00220">
    <property type="entry name" value="S_TKc"/>
    <property type="match status" value="1"/>
</dbReference>
<dbReference type="PROSITE" id="PS50927">
    <property type="entry name" value="BULB_LECTIN"/>
    <property type="match status" value="1"/>
</dbReference>
<evidence type="ECO:0000256" key="14">
    <source>
        <dbReference type="PROSITE-ProRule" id="PRU10141"/>
    </source>
</evidence>
<dbReference type="Pfam" id="PF07714">
    <property type="entry name" value="PK_Tyr_Ser-Thr"/>
    <property type="match status" value="2"/>
</dbReference>
<feature type="transmembrane region" description="Helical" evidence="15">
    <location>
        <begin position="1398"/>
        <end position="1421"/>
    </location>
</feature>
<feature type="domain" description="Protein kinase" evidence="16">
    <location>
        <begin position="680"/>
        <end position="946"/>
    </location>
</feature>
<evidence type="ECO:0000313" key="19">
    <source>
        <dbReference type="EMBL" id="CAA3027854.1"/>
    </source>
</evidence>
<feature type="domain" description="Apple" evidence="18">
    <location>
        <begin position="1296"/>
        <end position="1376"/>
    </location>
</feature>
<name>A0A8S0V896_OLEEU</name>
<dbReference type="FunFam" id="2.90.10.10:FF:000004">
    <property type="entry name" value="G-type lectin S-receptor-like serine/threonine-protein kinase"/>
    <property type="match status" value="1"/>
</dbReference>
<dbReference type="Gene3D" id="1.10.510.10">
    <property type="entry name" value="Transferase(Phosphotransferase) domain 1"/>
    <property type="match status" value="2"/>
</dbReference>
<evidence type="ECO:0000256" key="6">
    <source>
        <dbReference type="ARBA" id="ARBA00022729"/>
    </source>
</evidence>
<dbReference type="InterPro" id="IPR001245">
    <property type="entry name" value="Ser-Thr/Tyr_kinase_cat_dom"/>
</dbReference>
<keyword evidence="20" id="KW-1185">Reference proteome</keyword>
<dbReference type="GO" id="GO:0048544">
    <property type="term" value="P:recognition of pollen"/>
    <property type="evidence" value="ECO:0007669"/>
    <property type="project" value="InterPro"/>
</dbReference>
<dbReference type="PROSITE" id="PS50948">
    <property type="entry name" value="PAN"/>
    <property type="match status" value="2"/>
</dbReference>
<evidence type="ECO:0000256" key="5">
    <source>
        <dbReference type="ARBA" id="ARBA00022679"/>
    </source>
</evidence>
<evidence type="ECO:0000256" key="11">
    <source>
        <dbReference type="ARBA" id="ARBA00023180"/>
    </source>
</evidence>
<dbReference type="InterPro" id="IPR017441">
    <property type="entry name" value="Protein_kinase_ATP_BS"/>
</dbReference>
<keyword evidence="5" id="KW-0808">Transferase</keyword>
<dbReference type="SMART" id="SM00108">
    <property type="entry name" value="B_lectin"/>
    <property type="match status" value="1"/>
</dbReference>
<dbReference type="InterPro" id="IPR003609">
    <property type="entry name" value="Pan_app"/>
</dbReference>
<proteinExistence type="predicted"/>
<feature type="domain" description="Protein kinase" evidence="16">
    <location>
        <begin position="2004"/>
        <end position="2094"/>
    </location>
</feature>
<dbReference type="CDD" id="cd01098">
    <property type="entry name" value="PAN_AP_plant"/>
    <property type="match status" value="2"/>
</dbReference>
<dbReference type="PROSITE" id="PS00107">
    <property type="entry name" value="PROTEIN_KINASE_ATP"/>
    <property type="match status" value="3"/>
</dbReference>
<feature type="domain" description="Protein kinase" evidence="16">
    <location>
        <begin position="1338"/>
        <end position="1659"/>
    </location>
</feature>
<comment type="subcellular location">
    <subcellularLocation>
        <location evidence="1">Cell membrane</location>
        <topology evidence="1">Single-pass type I membrane protein</topology>
    </subcellularLocation>
</comment>
<keyword evidence="15" id="KW-1133">Transmembrane helix</keyword>
<evidence type="ECO:0000256" key="2">
    <source>
        <dbReference type="ARBA" id="ARBA00012513"/>
    </source>
</evidence>
<keyword evidence="6" id="KW-0732">Signal</keyword>
<keyword evidence="7 14" id="KW-0547">Nucleotide-binding</keyword>
<dbReference type="SMART" id="SM00473">
    <property type="entry name" value="PAN_AP"/>
    <property type="match status" value="2"/>
</dbReference>
<gene>
    <name evidence="19" type="ORF">OLEA9_A021473</name>
</gene>
<dbReference type="GO" id="GO:0005524">
    <property type="term" value="F:ATP binding"/>
    <property type="evidence" value="ECO:0007669"/>
    <property type="project" value="UniProtKB-UniRule"/>
</dbReference>
<dbReference type="Gene3D" id="3.30.200.20">
    <property type="entry name" value="Phosphorylase Kinase, domain 1"/>
    <property type="match status" value="3"/>
</dbReference>
<evidence type="ECO:0000259" key="18">
    <source>
        <dbReference type="PROSITE" id="PS50948"/>
    </source>
</evidence>
<keyword evidence="15" id="KW-0812">Transmembrane</keyword>
<dbReference type="Proteomes" id="UP000594638">
    <property type="component" value="Unassembled WGS sequence"/>
</dbReference>
<dbReference type="CDD" id="cd00028">
    <property type="entry name" value="B_lectin"/>
    <property type="match status" value="1"/>
</dbReference>
<keyword evidence="9 14" id="KW-0067">ATP-binding</keyword>
<dbReference type="GO" id="GO:0005886">
    <property type="term" value="C:plasma membrane"/>
    <property type="evidence" value="ECO:0007669"/>
    <property type="project" value="UniProtKB-SubCell"/>
</dbReference>
<evidence type="ECO:0000256" key="12">
    <source>
        <dbReference type="ARBA" id="ARBA00047899"/>
    </source>
</evidence>
<dbReference type="SUPFAM" id="SSF51110">
    <property type="entry name" value="alpha-D-mannose-specific plant lectins"/>
    <property type="match status" value="1"/>
</dbReference>
<dbReference type="Pfam" id="PF00069">
    <property type="entry name" value="Pkinase"/>
    <property type="match status" value="1"/>
</dbReference>
<keyword evidence="3" id="KW-1003">Cell membrane</keyword>
<dbReference type="FunFam" id="1.10.510.10:FF:001023">
    <property type="entry name" value="Os07g0541700 protein"/>
    <property type="match status" value="1"/>
</dbReference>
<dbReference type="InterPro" id="IPR008271">
    <property type="entry name" value="Ser/Thr_kinase_AS"/>
</dbReference>
<evidence type="ECO:0000256" key="4">
    <source>
        <dbReference type="ARBA" id="ARBA00022527"/>
    </source>
</evidence>
<comment type="caution">
    <text evidence="19">The sequence shown here is derived from an EMBL/GenBank/DDBJ whole genome shotgun (WGS) entry which is preliminary data.</text>
</comment>
<dbReference type="InterPro" id="IPR011009">
    <property type="entry name" value="Kinase-like_dom_sf"/>
</dbReference>
<dbReference type="PROSITE" id="PS00108">
    <property type="entry name" value="PROTEIN_KINASE_ST"/>
    <property type="match status" value="2"/>
</dbReference>
<keyword evidence="8" id="KW-0418">Kinase</keyword>
<feature type="domain" description="Bulb-type lectin" evidence="17">
    <location>
        <begin position="1007"/>
        <end position="1128"/>
    </location>
</feature>
<evidence type="ECO:0000256" key="13">
    <source>
        <dbReference type="ARBA" id="ARBA00048679"/>
    </source>
</evidence>
<protein>
    <recommendedName>
        <fullName evidence="2">non-specific serine/threonine protein kinase</fullName>
        <ecNumber evidence="2">2.7.11.1</ecNumber>
    </recommendedName>
</protein>
<evidence type="ECO:0000256" key="7">
    <source>
        <dbReference type="ARBA" id="ARBA00022741"/>
    </source>
</evidence>
<evidence type="ECO:0000259" key="17">
    <source>
        <dbReference type="PROSITE" id="PS50927"/>
    </source>
</evidence>
<comment type="catalytic activity">
    <reaction evidence="12">
        <text>L-threonyl-[protein] + ATP = O-phospho-L-threonyl-[protein] + ADP + H(+)</text>
        <dbReference type="Rhea" id="RHEA:46608"/>
        <dbReference type="Rhea" id="RHEA-COMP:11060"/>
        <dbReference type="Rhea" id="RHEA-COMP:11605"/>
        <dbReference type="ChEBI" id="CHEBI:15378"/>
        <dbReference type="ChEBI" id="CHEBI:30013"/>
        <dbReference type="ChEBI" id="CHEBI:30616"/>
        <dbReference type="ChEBI" id="CHEBI:61977"/>
        <dbReference type="ChEBI" id="CHEBI:456216"/>
        <dbReference type="EC" id="2.7.11.1"/>
    </reaction>
</comment>
<evidence type="ECO:0000256" key="10">
    <source>
        <dbReference type="ARBA" id="ARBA00023157"/>
    </source>
</evidence>
<dbReference type="PROSITE" id="PS50011">
    <property type="entry name" value="PROTEIN_KINASE_DOM"/>
    <property type="match status" value="3"/>
</dbReference>
<feature type="domain" description="Apple" evidence="18">
    <location>
        <begin position="518"/>
        <end position="599"/>
    </location>
</feature>
<keyword evidence="15" id="KW-0472">Membrane</keyword>
<dbReference type="FunFam" id="1.10.510.10:FF:000060">
    <property type="entry name" value="G-type lectin S-receptor-like serine/threonine-protein kinase"/>
    <property type="match status" value="1"/>
</dbReference>
<organism evidence="19 20">
    <name type="scientific">Olea europaea subsp. europaea</name>
    <dbReference type="NCBI Taxonomy" id="158383"/>
    <lineage>
        <taxon>Eukaryota</taxon>
        <taxon>Viridiplantae</taxon>
        <taxon>Streptophyta</taxon>
        <taxon>Embryophyta</taxon>
        <taxon>Tracheophyta</taxon>
        <taxon>Spermatophyta</taxon>
        <taxon>Magnoliopsida</taxon>
        <taxon>eudicotyledons</taxon>
        <taxon>Gunneridae</taxon>
        <taxon>Pentapetalae</taxon>
        <taxon>asterids</taxon>
        <taxon>lamiids</taxon>
        <taxon>Lamiales</taxon>
        <taxon>Oleaceae</taxon>
        <taxon>Oleeae</taxon>
        <taxon>Olea</taxon>
    </lineage>
</organism>
<feature type="binding site" evidence="14">
    <location>
        <position position="1495"/>
    </location>
    <ligand>
        <name>ATP</name>
        <dbReference type="ChEBI" id="CHEBI:30616"/>
    </ligand>
</feature>
<feature type="transmembrane region" description="Helical" evidence="15">
    <location>
        <begin position="621"/>
        <end position="644"/>
    </location>
</feature>
<dbReference type="EC" id="2.7.11.1" evidence="2"/>
<accession>A0A8S0V896</accession>
<dbReference type="GO" id="GO:0004674">
    <property type="term" value="F:protein serine/threonine kinase activity"/>
    <property type="evidence" value="ECO:0007669"/>
    <property type="project" value="UniProtKB-KW"/>
</dbReference>
<dbReference type="FunFam" id="3.30.200.20:FF:000195">
    <property type="entry name" value="G-type lectin S-receptor-like serine/threonine-protein kinase"/>
    <property type="match status" value="2"/>
</dbReference>
<dbReference type="Pfam" id="PF08276">
    <property type="entry name" value="PAN_2"/>
    <property type="match status" value="2"/>
</dbReference>
<evidence type="ECO:0000256" key="15">
    <source>
        <dbReference type="SAM" id="Phobius"/>
    </source>
</evidence>
<evidence type="ECO:0000256" key="3">
    <source>
        <dbReference type="ARBA" id="ARBA00022475"/>
    </source>
</evidence>
<evidence type="ECO:0000256" key="1">
    <source>
        <dbReference type="ARBA" id="ARBA00004251"/>
    </source>
</evidence>
<evidence type="ECO:0000313" key="20">
    <source>
        <dbReference type="Proteomes" id="UP000594638"/>
    </source>
</evidence>
<comment type="catalytic activity">
    <reaction evidence="13">
        <text>L-seryl-[protein] + ATP = O-phospho-L-seryl-[protein] + ADP + H(+)</text>
        <dbReference type="Rhea" id="RHEA:17989"/>
        <dbReference type="Rhea" id="RHEA-COMP:9863"/>
        <dbReference type="Rhea" id="RHEA-COMP:11604"/>
        <dbReference type="ChEBI" id="CHEBI:15378"/>
        <dbReference type="ChEBI" id="CHEBI:29999"/>
        <dbReference type="ChEBI" id="CHEBI:30616"/>
        <dbReference type="ChEBI" id="CHEBI:83421"/>
        <dbReference type="ChEBI" id="CHEBI:456216"/>
        <dbReference type="EC" id="2.7.11.1"/>
    </reaction>
</comment>
<dbReference type="PANTHER" id="PTHR27002:SF851">
    <property type="entry name" value="G-TYPE LECTIN S-RECEPTOR-LIKE SERINE_THREONINE-PROTEIN KINASE SD1-1"/>
    <property type="match status" value="1"/>
</dbReference>
<dbReference type="Gene3D" id="2.90.10.10">
    <property type="entry name" value="Bulb-type lectin domain"/>
    <property type="match status" value="2"/>
</dbReference>
<evidence type="ECO:0000256" key="8">
    <source>
        <dbReference type="ARBA" id="ARBA00022777"/>
    </source>
</evidence>
<keyword evidence="4" id="KW-0723">Serine/threonine-protein kinase</keyword>
<evidence type="ECO:0000256" key="9">
    <source>
        <dbReference type="ARBA" id="ARBA00022840"/>
    </source>
</evidence>
<dbReference type="Gramene" id="OE9A021473T1">
    <property type="protein sequence ID" value="OE9A021473C1"/>
    <property type="gene ID" value="OE9A021473"/>
</dbReference>
<dbReference type="EMBL" id="CACTIH010009225">
    <property type="protein sequence ID" value="CAA3027854.1"/>
    <property type="molecule type" value="Genomic_DNA"/>
</dbReference>
<keyword evidence="10" id="KW-1015">Disulfide bond</keyword>
<dbReference type="Gene3D" id="3.50.4.10">
    <property type="entry name" value="Hepatocyte Growth Factor"/>
    <property type="match status" value="1"/>
</dbReference>
<dbReference type="OrthoDB" id="785331at2759"/>
<dbReference type="InterPro" id="IPR000719">
    <property type="entry name" value="Prot_kinase_dom"/>
</dbReference>
<evidence type="ECO:0000259" key="16">
    <source>
        <dbReference type="PROSITE" id="PS50011"/>
    </source>
</evidence>
<dbReference type="PANTHER" id="PTHR27002">
    <property type="entry name" value="RECEPTOR-LIKE SERINE/THREONINE-PROTEIN KINASE SD1-8"/>
    <property type="match status" value="1"/>
</dbReference>
<reference evidence="19 20" key="1">
    <citation type="submission" date="2019-12" db="EMBL/GenBank/DDBJ databases">
        <authorList>
            <person name="Alioto T."/>
            <person name="Alioto T."/>
            <person name="Gomez Garrido J."/>
        </authorList>
    </citation>
    <scope>NUCLEOTIDE SEQUENCE [LARGE SCALE GENOMIC DNA]</scope>
</reference>
<dbReference type="Pfam" id="PF01453">
    <property type="entry name" value="B_lectin"/>
    <property type="match status" value="1"/>
</dbReference>
<dbReference type="SUPFAM" id="SSF56112">
    <property type="entry name" value="Protein kinase-like (PK-like)"/>
    <property type="match status" value="3"/>
</dbReference>
<dbReference type="InterPro" id="IPR001480">
    <property type="entry name" value="Bulb-type_lectin_dom"/>
</dbReference>
<keyword evidence="11" id="KW-0325">Glycoprotein</keyword>
<feature type="binding site" evidence="14">
    <location>
        <position position="708"/>
    </location>
    <ligand>
        <name>ATP</name>
        <dbReference type="ChEBI" id="CHEBI:30616"/>
    </ligand>
</feature>
<sequence>MVLCNSYMSPEYVVDELLSIKSNVFRFNVLVLEAVSEKTNWDFSHSDHQLNLVGHGKELSLRAFGSLRERKSISKTFARKPFIYITIPERSSLGCMTSMLVTFNGWQILLKIIGHIFFLELENNIFNTRRKLSLKKSNKSLKNREHIGFRLKEIYPSETIIVINEEFPLLFAFTFIISIHKISNAINTINTTQTLRDGETIVSSGGTFELGFFRPGNSKNRYVGMWYKKTTDMTVTSLLASYQNPAKHHQDPSASTQLSSLLAIAKILYCDPIAEFHTSTNSSLKNLNQITKNLQPATPKTENYRTCKGQNSPESQFCPKLKLDTTTRSISLSGRHCRRKTPYASPLSSPEFHRRRLAGNAPTTCEFTCHFDPTGYPQQVVKKGLMVIYKTGPCNGVRYSGSLILRKDPMYKYGALLNKNEAYYYFDVLYRSIGSTYTLMANGAAETIWVNPTNVWVINSTAVADICDIYGFCGAYGSCNIANSPVCGCFAKFLPKDPDGWNRKNWSNGCIRRTPLNCFYGDAFLKYTGIKLPDTQYSRINESMTLEECKVVCLKNCTCMAYTNLDITRGGSGCLLWFKELINIKILPEAGQDIYIKLSSSELDKNINKLAVHSEGKRRKILITSLTSLMGVVLLGLSLMLYFWKRKKNVPKGRTGGSITKDFELPLFDLPTISKATNNFSINNNLGKGGYGLVYKGTLGDGEDIVVKRLSETSMQGLDEFKNEVMCIAKLQHQNLVKLLGCCIQGEEKMLVYEYMPNKSLDFILFDQAKSRLLDWPKRFHIINGVARGLMYLHQDSRMRIIHRDLKASNILLDADMNPRISDFGPAKSFGGNETEAKTGRVVGTHGYMSPEYVVDGLFSLKSIVFSFGVLVLEIVSGRKNWGFSHSDHRFNLLRHAWILYKEGRSLELVGTCSDDSEYFNEVLRSIHVEREVFPAESSTSTNAAISSCKMSITLPEASRLRPFHTILPLESFSYLQLASSSWLRFMSLSMWTSASLLSTLKISSAIDTINTTQILRDGESLVSSGGVFALGFFRPVNSTNRYVGIWYNNIPGKSVVWVANREIPLTSISGILKIIEPGILVLQNDTNNIIWSSKMTRVAQSPIVQLLDSGNLVLREANDDDPENFLRQSFDYLSDTFLPSMNFGWNYATGIESYLSSWKSNEDPAPGDFTLHLDPTGYPQLLIKRGNFTIYRMGNWNGVRFSGETDVRAKSRITFSQNGVWQRWSWIDGTQEWVISQVLPSENCDIYSTCGAYSSCNITKTPICTCLSNFVPKDLDGWNRNDWSNGCVRKTHLNCKGDVFLRYSRIKLPDSRYSLFKESMTLEECEVECLKNCCCIAYTQLAISSERGGCLFWYGDLRDIREIPFDGQDIHIRMVPSELGKNINKLAVDSEGKRRKLLILSLTSLMGVVLLGMSLMLYFWKREKNVPKGRTGGSIIKDFELPLFDLSTISKAINNFSINNKLGQGGYGLVYKGKMCTIYTGTGTLEDGQDIAVKRLSETSMQGLDEFKNEGATISPQDSRMRIIHRDLKASNILLDTDMNPRISDFGLARSFSGNETGAKTGRVVGTHGYMSPEYVVEGIVSLKSDVFSFGVLVLEIAWILYKEGRSKELVDACPADSQYLNEALRSIHVGLLCVQKCPGDRPSMSTVVFMLGNEGVLPEANRPGFFTEREVFHADSTRTNAAKSSCEMTITLPEVERTELFHEMCEDFVLIIRRIKKYRNLNIKQIYGCLYIGGREQRIWLFTQTKNKKIICFRKKFAARPQTFTKSVSGFQTFIFLQTQVSILEELLKAYTNLEPHVSLNHCSILPHIRLVEGLRYLQPLHHFLVQSCSNTIQYKTLHHFGAKMVQSYNKFKTKVKKRTSPRAGLWARTHELACKLMPMSSNEPARGPQERSLGSRKITYISPEYEVDNLLSIKSNVFSFDVWVLEIVSEKTNWEFSHSDHQLNLLGNHEKCTHIPTGQYFLFSTTQLLYPHITHVSGSISKDFELPLFDLSTISKVTNNFSINKKLGQGGYGLVYKGTLEDGQDTAVKRLSETSMQGLDEFKNEVMCIAKLHHRNLVKLLGCCIQGEEKMLVYEYMPNKSLDFILFGEDI</sequence>
<dbReference type="Pfam" id="PF00954">
    <property type="entry name" value="S_locus_glycop"/>
    <property type="match status" value="2"/>
</dbReference>
<feature type="binding site" evidence="14">
    <location>
        <position position="2032"/>
    </location>
    <ligand>
        <name>ATP</name>
        <dbReference type="ChEBI" id="CHEBI:30616"/>
    </ligand>
</feature>
<dbReference type="InterPro" id="IPR036426">
    <property type="entry name" value="Bulb-type_lectin_dom_sf"/>
</dbReference>
<dbReference type="InterPro" id="IPR000858">
    <property type="entry name" value="S_locus_glycoprot_dom"/>
</dbReference>